<keyword evidence="7" id="KW-1185">Reference proteome</keyword>
<name>A0A0V7ZWH6_9CYAN</name>
<reference evidence="6 7" key="1">
    <citation type="journal article" date="2015" name="Genome Announc.">
        <title>Draft Genome of the Euendolithic (true boring) Cyanobacterium Mastigocoleus testarum strain BC008.</title>
        <authorList>
            <person name="Guida B.S."/>
            <person name="Garcia-Pichel F."/>
        </authorList>
    </citation>
    <scope>NUCLEOTIDE SEQUENCE [LARGE SCALE GENOMIC DNA]</scope>
    <source>
        <strain evidence="6 7">BC008</strain>
    </source>
</reference>
<dbReference type="GO" id="GO:0032259">
    <property type="term" value="P:methylation"/>
    <property type="evidence" value="ECO:0007669"/>
    <property type="project" value="UniProtKB-KW"/>
</dbReference>
<dbReference type="EMBL" id="LMTZ01000040">
    <property type="protein sequence ID" value="KST68965.1"/>
    <property type="molecule type" value="Genomic_DNA"/>
</dbReference>
<dbReference type="OrthoDB" id="9785995at2"/>
<dbReference type="RefSeq" id="WP_027845449.1">
    <property type="nucleotide sequence ID" value="NZ_LMTZ01000040.1"/>
</dbReference>
<dbReference type="Proteomes" id="UP000053372">
    <property type="component" value="Unassembled WGS sequence"/>
</dbReference>
<keyword evidence="6" id="KW-0687">Ribonucleoprotein</keyword>
<dbReference type="InterPro" id="IPR004498">
    <property type="entry name" value="Ribosomal_PrmA_MeTrfase"/>
</dbReference>
<sequence>MQWIELSVGTTEEAVDWVCTLLTQAKYSGDVRIAKYNGLNSKLNQPESEWAFKICLYLADDIHANTIIDKIDDLLSPLQRTGMSSNLQVAVVEEKPDSAAKVNHLHRIGKRFVILSPDNDYIPDTSEEIVIKLETSLAFGSGLHPATILSMKLLERHVLPEMNILDLGSGSGILSVAIAKLGANVLAIDNDQVAVQATQDAVDRNGVEKLVKVMEGSLGHGSTLGHWMGGDTIDKVRAIEAQHNFDLIVANIFARIHISLASDYQQALRQNSEHGGILIAAGFTSDYEEAITTTFSENGFTKIDCEKLDDWMAIAYRIIK</sequence>
<comment type="caution">
    <text evidence="6">The sequence shown here is derived from an EMBL/GenBank/DDBJ whole genome shotgun (WGS) entry which is preliminary data.</text>
</comment>
<dbReference type="InterPro" id="IPR050078">
    <property type="entry name" value="Ribosomal_L11_MeTrfase_PrmA"/>
</dbReference>
<dbReference type="CDD" id="cd02440">
    <property type="entry name" value="AdoMet_MTases"/>
    <property type="match status" value="1"/>
</dbReference>
<keyword evidence="4 6" id="KW-0808">Transferase</keyword>
<keyword evidence="6" id="KW-0689">Ribosomal protein</keyword>
<dbReference type="GO" id="GO:0008276">
    <property type="term" value="F:protein methyltransferase activity"/>
    <property type="evidence" value="ECO:0007669"/>
    <property type="project" value="InterPro"/>
</dbReference>
<dbReference type="PANTHER" id="PTHR43648">
    <property type="entry name" value="ELECTRON TRANSFER FLAVOPROTEIN BETA SUBUNIT LYSINE METHYLTRANSFERASE"/>
    <property type="match status" value="1"/>
</dbReference>
<accession>A0A0V7ZWH6</accession>
<dbReference type="Pfam" id="PF06325">
    <property type="entry name" value="PrmA"/>
    <property type="match status" value="1"/>
</dbReference>
<evidence type="ECO:0000256" key="4">
    <source>
        <dbReference type="ARBA" id="ARBA00022679"/>
    </source>
</evidence>
<evidence type="ECO:0000256" key="1">
    <source>
        <dbReference type="ARBA" id="ARBA00009741"/>
    </source>
</evidence>
<evidence type="ECO:0000256" key="5">
    <source>
        <dbReference type="ARBA" id="ARBA00022691"/>
    </source>
</evidence>
<protein>
    <submittedName>
        <fullName evidence="6">50S ribosomal protein L11 methyltransferase</fullName>
    </submittedName>
</protein>
<dbReference type="AlphaFoldDB" id="A0A0V7ZWH6"/>
<evidence type="ECO:0000313" key="6">
    <source>
        <dbReference type="EMBL" id="KST68965.1"/>
    </source>
</evidence>
<gene>
    <name evidence="6" type="ORF">BC008_02495</name>
</gene>
<dbReference type="InterPro" id="IPR029063">
    <property type="entry name" value="SAM-dependent_MTases_sf"/>
</dbReference>
<dbReference type="GO" id="GO:0005840">
    <property type="term" value="C:ribosome"/>
    <property type="evidence" value="ECO:0007669"/>
    <property type="project" value="UniProtKB-KW"/>
</dbReference>
<comment type="similarity">
    <text evidence="1">Belongs to the methyltransferase superfamily. PrmA family.</text>
</comment>
<dbReference type="SUPFAM" id="SSF53335">
    <property type="entry name" value="S-adenosyl-L-methionine-dependent methyltransferases"/>
    <property type="match status" value="1"/>
</dbReference>
<organism evidence="6 7">
    <name type="scientific">Mastigocoleus testarum BC008</name>
    <dbReference type="NCBI Taxonomy" id="371196"/>
    <lineage>
        <taxon>Bacteria</taxon>
        <taxon>Bacillati</taxon>
        <taxon>Cyanobacteriota</taxon>
        <taxon>Cyanophyceae</taxon>
        <taxon>Nostocales</taxon>
        <taxon>Hapalosiphonaceae</taxon>
        <taxon>Mastigocoleus</taxon>
    </lineage>
</organism>
<dbReference type="PANTHER" id="PTHR43648:SF1">
    <property type="entry name" value="ELECTRON TRANSFER FLAVOPROTEIN BETA SUBUNIT LYSINE METHYLTRANSFERASE"/>
    <property type="match status" value="1"/>
</dbReference>
<proteinExistence type="inferred from homology"/>
<keyword evidence="5" id="KW-0949">S-adenosyl-L-methionine</keyword>
<dbReference type="PIRSF" id="PIRSF000401">
    <property type="entry name" value="RPL11_MTase"/>
    <property type="match status" value="1"/>
</dbReference>
<keyword evidence="2" id="KW-0963">Cytoplasm</keyword>
<evidence type="ECO:0000256" key="3">
    <source>
        <dbReference type="ARBA" id="ARBA00022603"/>
    </source>
</evidence>
<keyword evidence="3 6" id="KW-0489">Methyltransferase</keyword>
<evidence type="ECO:0000313" key="7">
    <source>
        <dbReference type="Proteomes" id="UP000053372"/>
    </source>
</evidence>
<dbReference type="Gene3D" id="3.40.50.150">
    <property type="entry name" value="Vaccinia Virus protein VP39"/>
    <property type="match status" value="1"/>
</dbReference>
<evidence type="ECO:0000256" key="2">
    <source>
        <dbReference type="ARBA" id="ARBA00022490"/>
    </source>
</evidence>